<reference evidence="2" key="1">
    <citation type="journal article" date="2019" name="Int. J. Syst. Evol. Microbiol.">
        <title>The Global Catalogue of Microorganisms (GCM) 10K type strain sequencing project: providing services to taxonomists for standard genome sequencing and annotation.</title>
        <authorList>
            <consortium name="The Broad Institute Genomics Platform"/>
            <consortium name="The Broad Institute Genome Sequencing Center for Infectious Disease"/>
            <person name="Wu L."/>
            <person name="Ma J."/>
        </authorList>
    </citation>
    <scope>NUCLEOTIDE SEQUENCE [LARGE SCALE GENOMIC DNA]</scope>
    <source>
        <strain evidence="2">KCTC 23707</strain>
    </source>
</reference>
<dbReference type="Pfam" id="PF20370">
    <property type="entry name" value="DUF6665"/>
    <property type="match status" value="1"/>
</dbReference>
<gene>
    <name evidence="1" type="ORF">ACFSMZ_10810</name>
</gene>
<comment type="caution">
    <text evidence="1">The sequence shown here is derived from an EMBL/GenBank/DDBJ whole genome shotgun (WGS) entry which is preliminary data.</text>
</comment>
<dbReference type="EMBL" id="JBHUIR010000038">
    <property type="protein sequence ID" value="MFD2260251.1"/>
    <property type="molecule type" value="Genomic_DNA"/>
</dbReference>
<evidence type="ECO:0000313" key="2">
    <source>
        <dbReference type="Proteomes" id="UP001597373"/>
    </source>
</evidence>
<keyword evidence="2" id="KW-1185">Reference proteome</keyword>
<sequence length="100" mass="11000">MFRLPGQGSRQHTGLSALDQEIAGEIAAALGHAGRRAEKWVAALLAFEGDEAERLALCKKAVDAVYAYFVQRELAGMRNHDEVIRSLRIPREVLARLGQS</sequence>
<name>A0ABW5DJU6_9HYPH</name>
<accession>A0ABW5DJU6</accession>
<dbReference type="InterPro" id="IPR046606">
    <property type="entry name" value="DUF6665"/>
</dbReference>
<dbReference type="Proteomes" id="UP001597373">
    <property type="component" value="Unassembled WGS sequence"/>
</dbReference>
<protein>
    <submittedName>
        <fullName evidence="1">DUF6665 family protein</fullName>
    </submittedName>
</protein>
<proteinExistence type="predicted"/>
<evidence type="ECO:0000313" key="1">
    <source>
        <dbReference type="EMBL" id="MFD2260251.1"/>
    </source>
</evidence>
<organism evidence="1 2">
    <name type="scientific">Chelativorans composti</name>
    <dbReference type="NCBI Taxonomy" id="768533"/>
    <lineage>
        <taxon>Bacteria</taxon>
        <taxon>Pseudomonadati</taxon>
        <taxon>Pseudomonadota</taxon>
        <taxon>Alphaproteobacteria</taxon>
        <taxon>Hyphomicrobiales</taxon>
        <taxon>Phyllobacteriaceae</taxon>
        <taxon>Chelativorans</taxon>
    </lineage>
</organism>
<dbReference type="RefSeq" id="WP_345099113.1">
    <property type="nucleotide sequence ID" value="NZ_BAABGS010000021.1"/>
</dbReference>